<gene>
    <name evidence="2" type="ORF">CAY53_11665</name>
</gene>
<evidence type="ECO:0008006" key="4">
    <source>
        <dbReference type="Google" id="ProtNLM"/>
    </source>
</evidence>
<reference evidence="2" key="2">
    <citation type="journal article" date="2018" name="MBio">
        <title>Insights into the evolution of host association through the isolation and characterization of a novel human periodontal pathobiont, Desulfobulbus oralis.</title>
        <authorList>
            <person name="Cross K.L."/>
            <person name="Chirania P."/>
            <person name="Xiong W."/>
            <person name="Beall C.J."/>
            <person name="Elkins J.G."/>
            <person name="Giannone R.J."/>
            <person name="Griffen A.L."/>
            <person name="Guss A.M."/>
            <person name="Hettich R.L."/>
            <person name="Joshi S.S."/>
            <person name="Mokrzan E.M."/>
            <person name="Martin R.K."/>
            <person name="Zhulin I.B."/>
            <person name="Leys E.J."/>
            <person name="Podar M."/>
        </authorList>
    </citation>
    <scope>NUCLEOTIDE SEQUENCE [LARGE SCALE GENOMIC DNA]</scope>
    <source>
        <strain evidence="2">ORNL</strain>
    </source>
</reference>
<dbReference type="KEGG" id="deo:CAY53_11665"/>
<keyword evidence="3" id="KW-1185">Reference proteome</keyword>
<feature type="signal peptide" evidence="1">
    <location>
        <begin position="1"/>
        <end position="17"/>
    </location>
</feature>
<accession>A0A2L1GQU4</accession>
<proteinExistence type="predicted"/>
<dbReference type="RefSeq" id="WP_104937255.1">
    <property type="nucleotide sequence ID" value="NZ_CP021255.1"/>
</dbReference>
<dbReference type="AlphaFoldDB" id="A0A2L1GQU4"/>
<feature type="chain" id="PRO_5014597431" description="Lipoprotein" evidence="1">
    <location>
        <begin position="18"/>
        <end position="223"/>
    </location>
</feature>
<dbReference type="OrthoDB" id="5415626at2"/>
<organism evidence="2 3">
    <name type="scientific">Desulfobulbus oralis</name>
    <dbReference type="NCBI Taxonomy" id="1986146"/>
    <lineage>
        <taxon>Bacteria</taxon>
        <taxon>Pseudomonadati</taxon>
        <taxon>Thermodesulfobacteriota</taxon>
        <taxon>Desulfobulbia</taxon>
        <taxon>Desulfobulbales</taxon>
        <taxon>Desulfobulbaceae</taxon>
        <taxon>Desulfobulbus</taxon>
    </lineage>
</organism>
<dbReference type="EMBL" id="CP021255">
    <property type="protein sequence ID" value="AVD72051.1"/>
    <property type="molecule type" value="Genomic_DNA"/>
</dbReference>
<keyword evidence="1" id="KW-0732">Signal</keyword>
<sequence length="223" mass="24468">MKRLVLLSCLLVLAACAREPRRPPALAPLQPVSAPLTCNDFFPQGDWQYVHAIRFRLASGIGGGSVIGIVILHGQSIQSALTTVEGLTLFEARADSRGGIQVVRALPPFDSPHFAENLLKDIRLLFIPPLGIVKQGQLADRARVCRYETANGGTADLMETRDGCWRLHTYNPDPSRNRSVRAYSCEYTSESGLMPSQLELIAPGSSGYTLNLRLISAQRLDRQ</sequence>
<evidence type="ECO:0000256" key="1">
    <source>
        <dbReference type="SAM" id="SignalP"/>
    </source>
</evidence>
<evidence type="ECO:0000313" key="3">
    <source>
        <dbReference type="Proteomes" id="UP000239867"/>
    </source>
</evidence>
<dbReference type="PROSITE" id="PS51257">
    <property type="entry name" value="PROKAR_LIPOPROTEIN"/>
    <property type="match status" value="1"/>
</dbReference>
<protein>
    <recommendedName>
        <fullName evidence="4">Lipoprotein</fullName>
    </recommendedName>
</protein>
<reference evidence="2" key="1">
    <citation type="submission" date="2017-05" db="EMBL/GenBank/DDBJ databases">
        <authorList>
            <person name="Song R."/>
            <person name="Chenine A.L."/>
            <person name="Ruprecht R.M."/>
        </authorList>
    </citation>
    <scope>NUCLEOTIDE SEQUENCE</scope>
    <source>
        <strain evidence="2">ORNL</strain>
    </source>
</reference>
<evidence type="ECO:0000313" key="2">
    <source>
        <dbReference type="EMBL" id="AVD72051.1"/>
    </source>
</evidence>
<name>A0A2L1GQU4_9BACT</name>
<dbReference type="Proteomes" id="UP000239867">
    <property type="component" value="Chromosome"/>
</dbReference>